<evidence type="ECO:0000256" key="3">
    <source>
        <dbReference type="ARBA" id="ARBA00022475"/>
    </source>
</evidence>
<proteinExistence type="predicted"/>
<keyword evidence="2" id="KW-0813">Transport</keyword>
<feature type="transmembrane region" description="Helical" evidence="7">
    <location>
        <begin position="223"/>
        <end position="243"/>
    </location>
</feature>
<comment type="caution">
    <text evidence="9">The sequence shown here is derived from an EMBL/GenBank/DDBJ whole genome shotgun (WGS) entry which is preliminary data.</text>
</comment>
<evidence type="ECO:0000256" key="5">
    <source>
        <dbReference type="ARBA" id="ARBA00022989"/>
    </source>
</evidence>
<evidence type="ECO:0000313" key="10">
    <source>
        <dbReference type="Proteomes" id="UP000625033"/>
    </source>
</evidence>
<keyword evidence="5 7" id="KW-1133">Transmembrane helix</keyword>
<evidence type="ECO:0000256" key="4">
    <source>
        <dbReference type="ARBA" id="ARBA00022692"/>
    </source>
</evidence>
<dbReference type="GO" id="GO:0005886">
    <property type="term" value="C:plasma membrane"/>
    <property type="evidence" value="ECO:0007669"/>
    <property type="project" value="UniProtKB-SubCell"/>
</dbReference>
<feature type="transmembrane region" description="Helical" evidence="7">
    <location>
        <begin position="179"/>
        <end position="202"/>
    </location>
</feature>
<name>A0A931GL95_9MICC</name>
<feature type="transmembrane region" description="Helical" evidence="7">
    <location>
        <begin position="377"/>
        <end position="400"/>
    </location>
</feature>
<feature type="domain" description="Major facilitator superfamily (MFS) profile" evidence="8">
    <location>
        <begin position="180"/>
        <end position="420"/>
    </location>
</feature>
<feature type="transmembrane region" description="Helical" evidence="7">
    <location>
        <begin position="289"/>
        <end position="306"/>
    </location>
</feature>
<dbReference type="InterPro" id="IPR020846">
    <property type="entry name" value="MFS_dom"/>
</dbReference>
<dbReference type="PANTHER" id="PTHR23513:SF11">
    <property type="entry name" value="STAPHYLOFERRIN A TRANSPORTER"/>
    <property type="match status" value="1"/>
</dbReference>
<feature type="transmembrane region" description="Helical" evidence="7">
    <location>
        <begin position="350"/>
        <end position="371"/>
    </location>
</feature>
<dbReference type="CDD" id="cd06173">
    <property type="entry name" value="MFS_MefA_like"/>
    <property type="match status" value="1"/>
</dbReference>
<keyword evidence="4 7" id="KW-0812">Transmembrane</keyword>
<keyword evidence="6 7" id="KW-0472">Membrane</keyword>
<evidence type="ECO:0000256" key="2">
    <source>
        <dbReference type="ARBA" id="ARBA00022448"/>
    </source>
</evidence>
<dbReference type="PANTHER" id="PTHR23513">
    <property type="entry name" value="INTEGRAL MEMBRANE EFFLUX PROTEIN-RELATED"/>
    <property type="match status" value="1"/>
</dbReference>
<keyword evidence="3" id="KW-1003">Cell membrane</keyword>
<evidence type="ECO:0000313" key="9">
    <source>
        <dbReference type="EMBL" id="MBG6084244.1"/>
    </source>
</evidence>
<organism evidence="9 10">
    <name type="scientific">Zhihengliuella flava</name>
    <dbReference type="NCBI Taxonomy" id="1285193"/>
    <lineage>
        <taxon>Bacteria</taxon>
        <taxon>Bacillati</taxon>
        <taxon>Actinomycetota</taxon>
        <taxon>Actinomycetes</taxon>
        <taxon>Micrococcales</taxon>
        <taxon>Micrococcaceae</taxon>
        <taxon>Zhihengliuella</taxon>
    </lineage>
</organism>
<evidence type="ECO:0000256" key="6">
    <source>
        <dbReference type="ARBA" id="ARBA00023136"/>
    </source>
</evidence>
<sequence>MPADVPTMFSALKSPNYRLWVAGALVSNIGTWMQRVAQDWLVLTVLTDQNGTAVGITTGLQFLPILFIGAWAGLIADRYDKRRLLMITQTAMGLTALILGLLVVTETAELWHVYVIALALGVGSAFDAPARQAFVSEVVAKKDIPNAVALNSASFNLARLAGPGVAGLIIAWVGTGPAFLLNAASFAAVLFGISRMNVAALYRAEPTPRGKRQIREGLAYIAGRPDLIVILTMAFLVGTFGFNFQITNAMMATSVFGRGPTEYGVLGSITAVGTLGAALWAARRGRFRLRYLVGGAVVFGVAGVAGALMPSFWWYALTLVPVGLGAVTFLNGCNTSIQLSVAPQYRGRVLAVYMAVVQGGTPIGAPLIGFIGDTLGARWAVGLGSGVALLAGAWALYLVLRGRFVIRDDNPATGSLPAVK</sequence>
<dbReference type="InterPro" id="IPR036259">
    <property type="entry name" value="MFS_trans_sf"/>
</dbReference>
<dbReference type="EMBL" id="JADOTZ010000001">
    <property type="protein sequence ID" value="MBG6084244.1"/>
    <property type="molecule type" value="Genomic_DNA"/>
</dbReference>
<dbReference type="Gene3D" id="1.20.1250.20">
    <property type="entry name" value="MFS general substrate transporter like domains"/>
    <property type="match status" value="1"/>
</dbReference>
<dbReference type="Proteomes" id="UP000625033">
    <property type="component" value="Unassembled WGS sequence"/>
</dbReference>
<evidence type="ECO:0000259" key="8">
    <source>
        <dbReference type="PROSITE" id="PS50850"/>
    </source>
</evidence>
<accession>A0A931GL95</accession>
<comment type="subcellular location">
    <subcellularLocation>
        <location evidence="1">Cell membrane</location>
        <topology evidence="1">Multi-pass membrane protein</topology>
    </subcellularLocation>
</comment>
<dbReference type="PROSITE" id="PS50850">
    <property type="entry name" value="MFS"/>
    <property type="match status" value="1"/>
</dbReference>
<dbReference type="Pfam" id="PF05977">
    <property type="entry name" value="MFS_3"/>
    <property type="match status" value="1"/>
</dbReference>
<evidence type="ECO:0000256" key="7">
    <source>
        <dbReference type="SAM" id="Phobius"/>
    </source>
</evidence>
<dbReference type="InterPro" id="IPR010290">
    <property type="entry name" value="TM_effector"/>
</dbReference>
<keyword evidence="10" id="KW-1185">Reference proteome</keyword>
<dbReference type="AlphaFoldDB" id="A0A931GL95"/>
<gene>
    <name evidence="9" type="ORF">IW252_001011</name>
</gene>
<evidence type="ECO:0000256" key="1">
    <source>
        <dbReference type="ARBA" id="ARBA00004651"/>
    </source>
</evidence>
<feature type="transmembrane region" description="Helical" evidence="7">
    <location>
        <begin position="53"/>
        <end position="72"/>
    </location>
</feature>
<feature type="transmembrane region" description="Helical" evidence="7">
    <location>
        <begin position="263"/>
        <end position="282"/>
    </location>
</feature>
<feature type="transmembrane region" description="Helical" evidence="7">
    <location>
        <begin position="312"/>
        <end position="330"/>
    </location>
</feature>
<dbReference type="GO" id="GO:0022857">
    <property type="term" value="F:transmembrane transporter activity"/>
    <property type="evidence" value="ECO:0007669"/>
    <property type="project" value="InterPro"/>
</dbReference>
<reference evidence="9" key="1">
    <citation type="submission" date="2020-11" db="EMBL/GenBank/DDBJ databases">
        <title>Sequencing the genomes of 1000 actinobacteria strains.</title>
        <authorList>
            <person name="Klenk H.-P."/>
        </authorList>
    </citation>
    <scope>NUCLEOTIDE SEQUENCE</scope>
    <source>
        <strain evidence="9">DSM 26152</strain>
    </source>
</reference>
<protein>
    <submittedName>
        <fullName evidence="9">MFS family permease</fullName>
    </submittedName>
</protein>
<dbReference type="SUPFAM" id="SSF103473">
    <property type="entry name" value="MFS general substrate transporter"/>
    <property type="match status" value="1"/>
</dbReference>